<dbReference type="SUPFAM" id="SSF50447">
    <property type="entry name" value="Translation proteins"/>
    <property type="match status" value="1"/>
</dbReference>
<dbReference type="InterPro" id="IPR005225">
    <property type="entry name" value="Small_GTP-bd"/>
</dbReference>
<dbReference type="InterPro" id="IPR020568">
    <property type="entry name" value="Ribosomal_Su5_D2-typ_SF"/>
</dbReference>
<dbReference type="InterPro" id="IPR031157">
    <property type="entry name" value="G_TR_CS"/>
</dbReference>
<dbReference type="Pfam" id="PF14492">
    <property type="entry name" value="EFG_III"/>
    <property type="match status" value="1"/>
</dbReference>
<dbReference type="InterPro" id="IPR000795">
    <property type="entry name" value="T_Tr_GTP-bd_dom"/>
</dbReference>
<name>A0A8B8FYA0_9HEMI</name>
<gene>
    <name evidence="8" type="primary">LOC112687032</name>
</gene>
<dbReference type="AlphaFoldDB" id="A0A8B8FYA0"/>
<dbReference type="Proteomes" id="UP000694846">
    <property type="component" value="Unplaced"/>
</dbReference>
<keyword evidence="3" id="KW-0648">Protein biosynthesis</keyword>
<dbReference type="GO" id="GO:0003746">
    <property type="term" value="F:translation elongation factor activity"/>
    <property type="evidence" value="ECO:0007669"/>
    <property type="project" value="UniProtKB-KW"/>
</dbReference>
<dbReference type="InterPro" id="IPR041095">
    <property type="entry name" value="EFG_II"/>
</dbReference>
<dbReference type="NCBIfam" id="TIGR00231">
    <property type="entry name" value="small_GTP"/>
    <property type="match status" value="1"/>
</dbReference>
<evidence type="ECO:0000259" key="6">
    <source>
        <dbReference type="PROSITE" id="PS51722"/>
    </source>
</evidence>
<dbReference type="FunFam" id="3.30.70.870:FF:000001">
    <property type="entry name" value="Elongation factor G"/>
    <property type="match status" value="1"/>
</dbReference>
<dbReference type="PANTHER" id="PTHR43261:SF1">
    <property type="entry name" value="RIBOSOME-RELEASING FACTOR 2, MITOCHONDRIAL"/>
    <property type="match status" value="1"/>
</dbReference>
<dbReference type="InterPro" id="IPR000640">
    <property type="entry name" value="EFG_V-like"/>
</dbReference>
<dbReference type="Pfam" id="PF22042">
    <property type="entry name" value="EF-G_D2"/>
    <property type="match status" value="1"/>
</dbReference>
<keyword evidence="2" id="KW-0251">Elongation factor</keyword>
<dbReference type="GO" id="GO:0003924">
    <property type="term" value="F:GTPase activity"/>
    <property type="evidence" value="ECO:0007669"/>
    <property type="project" value="InterPro"/>
</dbReference>
<dbReference type="SMART" id="SM00838">
    <property type="entry name" value="EFG_C"/>
    <property type="match status" value="1"/>
</dbReference>
<keyword evidence="4" id="KW-0496">Mitochondrion</keyword>
<dbReference type="SUPFAM" id="SSF54980">
    <property type="entry name" value="EF-G C-terminal domain-like"/>
    <property type="match status" value="2"/>
</dbReference>
<accession>A0A8B8FYA0</accession>
<keyword evidence="1" id="KW-0547">Nucleotide-binding</keyword>
<sequence>MFFYPRKVQHNTWISCIWKRYYCHNKNKMSKIRNIGILAHIDAGKTTTTERMLFYSGLIHSMGEVHDGNTVTDYMEQERNRGITITSAAVTIPWKKHNINLIDTPGHIDFTMQVEQTLNVLDGAVIVLDSSAGRVEAQTLTVWRQADRYQIPRIVYANKMDRSDASLPLCVNLLKSKFNITPLQLQIPVRESSGRLIGLIDVIKKNILTWHGEYGQKVSYTPIEENTKQWESLCKVRESLIGDLADMDESIADIVLNSDGIDNFDSDILLSAIRRVCITHKGVPLFCGSSYKNIGVQSIMDGVINYLPSPNDRSTLDPFKFFGTSMSARAFKVVHEKQKGPITFLRVYSGTLQKGQKVYNASQCKSENINRVMMVYADDYKEVGDVPLGNIVAVTGLKSTVCGDLLSSSNNAVKNALSKLSKSKGMTQEESIEVLGVELLIPDPVFFCSIEPPSQSYQLALDNALSQLHREDPSLRVQYDEETGQTILAGMGELHLEVIGERIKTEFKIDVDLSRPQISYKEGLLSEAKESHRLDLKIGSTTHSVYVVMSIFKDKSNKKLLSLDTSPDNASNTASIHLNKLNIITSSAKAALAHGPKFGCPVINVRFILHWLEIGKGTSDTVLSSAVNQCVLKLLKSGKTNLLEPIMSVEVVTDNNNSSMVLSDFGRRRGCIKDITIRSNNRVINALVPLADLLGYSKDLRTFTSGTASFSMEFHSYQEVSVKDEGEAIKNITGFYPF</sequence>
<dbReference type="InterPro" id="IPR027417">
    <property type="entry name" value="P-loop_NTPase"/>
</dbReference>
<evidence type="ECO:0000313" key="7">
    <source>
        <dbReference type="Proteomes" id="UP000694846"/>
    </source>
</evidence>
<dbReference type="Gene3D" id="2.40.30.10">
    <property type="entry name" value="Translation factors"/>
    <property type="match status" value="1"/>
</dbReference>
<dbReference type="GO" id="GO:0032543">
    <property type="term" value="P:mitochondrial translation"/>
    <property type="evidence" value="ECO:0007669"/>
    <property type="project" value="TreeGrafter"/>
</dbReference>
<dbReference type="FunFam" id="3.30.70.240:FF:000001">
    <property type="entry name" value="Elongation factor G"/>
    <property type="match status" value="1"/>
</dbReference>
<dbReference type="InterPro" id="IPR053905">
    <property type="entry name" value="EF-G-like_DII"/>
</dbReference>
<evidence type="ECO:0000256" key="4">
    <source>
        <dbReference type="ARBA" id="ARBA00023128"/>
    </source>
</evidence>
<dbReference type="GO" id="GO:0032790">
    <property type="term" value="P:ribosome disassembly"/>
    <property type="evidence" value="ECO:0007669"/>
    <property type="project" value="TreeGrafter"/>
</dbReference>
<dbReference type="CDD" id="cd03713">
    <property type="entry name" value="EFG_mtEFG_C"/>
    <property type="match status" value="1"/>
</dbReference>
<dbReference type="CDD" id="cd01886">
    <property type="entry name" value="EF-G"/>
    <property type="match status" value="1"/>
</dbReference>
<dbReference type="InterPro" id="IPR035647">
    <property type="entry name" value="EFG_III/V"/>
</dbReference>
<evidence type="ECO:0000256" key="2">
    <source>
        <dbReference type="ARBA" id="ARBA00022768"/>
    </source>
</evidence>
<dbReference type="Gene3D" id="3.30.70.240">
    <property type="match status" value="1"/>
</dbReference>
<dbReference type="PANTHER" id="PTHR43261">
    <property type="entry name" value="TRANSLATION ELONGATION FACTOR G-RELATED"/>
    <property type="match status" value="1"/>
</dbReference>
<dbReference type="InterPro" id="IPR009000">
    <property type="entry name" value="Transl_B-barrel_sf"/>
</dbReference>
<keyword evidence="5" id="KW-0342">GTP-binding</keyword>
<dbReference type="InterPro" id="IPR014721">
    <property type="entry name" value="Ribsml_uS5_D2-typ_fold_subgr"/>
</dbReference>
<evidence type="ECO:0000256" key="1">
    <source>
        <dbReference type="ARBA" id="ARBA00022741"/>
    </source>
</evidence>
<dbReference type="OrthoDB" id="198619at2759"/>
<evidence type="ECO:0000256" key="3">
    <source>
        <dbReference type="ARBA" id="ARBA00022917"/>
    </source>
</evidence>
<dbReference type="Pfam" id="PF00679">
    <property type="entry name" value="EFG_C"/>
    <property type="match status" value="1"/>
</dbReference>
<dbReference type="FunFam" id="3.40.50.300:FF:000514">
    <property type="entry name" value="Ribosome-releasing factor 2, mitochondrial"/>
    <property type="match status" value="1"/>
</dbReference>
<dbReference type="InterPro" id="IPR035649">
    <property type="entry name" value="EFG_V"/>
</dbReference>
<dbReference type="PRINTS" id="PR00315">
    <property type="entry name" value="ELONGATNFCT"/>
</dbReference>
<dbReference type="GO" id="GO:0005759">
    <property type="term" value="C:mitochondrial matrix"/>
    <property type="evidence" value="ECO:0007669"/>
    <property type="project" value="UniProtKB-ARBA"/>
</dbReference>
<evidence type="ECO:0000313" key="8">
    <source>
        <dbReference type="RefSeq" id="XP_025415340.1"/>
    </source>
</evidence>
<dbReference type="RefSeq" id="XP_025415340.1">
    <property type="nucleotide sequence ID" value="XM_025559555.1"/>
</dbReference>
<organism evidence="7 8">
    <name type="scientific">Sipha flava</name>
    <name type="common">yellow sugarcane aphid</name>
    <dbReference type="NCBI Taxonomy" id="143950"/>
    <lineage>
        <taxon>Eukaryota</taxon>
        <taxon>Metazoa</taxon>
        <taxon>Ecdysozoa</taxon>
        <taxon>Arthropoda</taxon>
        <taxon>Hexapoda</taxon>
        <taxon>Insecta</taxon>
        <taxon>Pterygota</taxon>
        <taxon>Neoptera</taxon>
        <taxon>Paraneoptera</taxon>
        <taxon>Hemiptera</taxon>
        <taxon>Sternorrhyncha</taxon>
        <taxon>Aphidomorpha</taxon>
        <taxon>Aphidoidea</taxon>
        <taxon>Aphididae</taxon>
        <taxon>Sipha</taxon>
    </lineage>
</organism>
<dbReference type="Gene3D" id="3.30.70.870">
    <property type="entry name" value="Elongation Factor G (Translational Gtpase), domain 3"/>
    <property type="match status" value="1"/>
</dbReference>
<reference evidence="8" key="1">
    <citation type="submission" date="2025-08" db="UniProtKB">
        <authorList>
            <consortium name="RefSeq"/>
        </authorList>
    </citation>
    <scope>IDENTIFICATION</scope>
    <source>
        <tissue evidence="8">Whole body</tissue>
    </source>
</reference>
<dbReference type="PROSITE" id="PS51722">
    <property type="entry name" value="G_TR_2"/>
    <property type="match status" value="1"/>
</dbReference>
<proteinExistence type="predicted"/>
<keyword evidence="7" id="KW-1185">Reference proteome</keyword>
<evidence type="ECO:0000256" key="5">
    <source>
        <dbReference type="ARBA" id="ARBA00023134"/>
    </source>
</evidence>
<dbReference type="PROSITE" id="PS00301">
    <property type="entry name" value="G_TR_1"/>
    <property type="match status" value="1"/>
</dbReference>
<dbReference type="Gene3D" id="3.30.230.10">
    <property type="match status" value="1"/>
</dbReference>
<dbReference type="CDD" id="cd16262">
    <property type="entry name" value="EFG_III"/>
    <property type="match status" value="1"/>
</dbReference>
<dbReference type="InterPro" id="IPR009022">
    <property type="entry name" value="EFG_III"/>
</dbReference>
<protein>
    <submittedName>
        <fullName evidence="8">Ribosome-releasing factor 2, mitochondrial isoform X1</fullName>
    </submittedName>
</protein>
<dbReference type="CTD" id="42670"/>
<feature type="domain" description="Tr-type G" evidence="6">
    <location>
        <begin position="30"/>
        <end position="311"/>
    </location>
</feature>
<dbReference type="GeneID" id="112687032"/>
<dbReference type="SUPFAM" id="SSF54211">
    <property type="entry name" value="Ribosomal protein S5 domain 2-like"/>
    <property type="match status" value="1"/>
</dbReference>
<dbReference type="Pfam" id="PF00009">
    <property type="entry name" value="GTP_EFTU"/>
    <property type="match status" value="1"/>
</dbReference>
<dbReference type="Gene3D" id="3.40.50.300">
    <property type="entry name" value="P-loop containing nucleotide triphosphate hydrolases"/>
    <property type="match status" value="1"/>
</dbReference>
<dbReference type="SUPFAM" id="SSF52540">
    <property type="entry name" value="P-loop containing nucleoside triphosphate hydrolases"/>
    <property type="match status" value="1"/>
</dbReference>
<dbReference type="GO" id="GO:0005525">
    <property type="term" value="F:GTP binding"/>
    <property type="evidence" value="ECO:0007669"/>
    <property type="project" value="UniProtKB-KW"/>
</dbReference>